<feature type="region of interest" description="Disordered" evidence="8">
    <location>
        <begin position="1060"/>
        <end position="1088"/>
    </location>
</feature>
<evidence type="ECO:0000256" key="4">
    <source>
        <dbReference type="ARBA" id="ARBA00022454"/>
    </source>
</evidence>
<keyword evidence="7" id="KW-0544">Nucleosome core</keyword>
<sequence>METEDILKGFADDSKEGNSAGGNNADCAEVLATICAQTAEMMGDGNETENDAGGSTCETKTVGEEKEEGDMGSRESMTGCIVKDENVVKTLAGEEYPYDINWVSGRVQPGIVGGAPCFAFKVEGTCVPFSAPPKNTWRNVTLVIVFDRLLRLNDGATTEVKGRYALDMWRVLEAQGEFRLNGFLYDNFDCGQAWVIGGNDATGSTTCHKSDARRDPRWGWVPCVIPIPCGRVRMMMRDAMGNVWSTHYVNGNFSFRHLDREVSEDEKKAMACTTHTAGCFFPPLWNPVESEVVEGKVFTGEDGSTYTHAGQEATYDRVCSQIWDHVTMRSDVLSAMDIGARVIPEGQLQQHMAPEKYGYRVNWVPGCLHPAVVDGNVTMAARLQSGHCLQLGWMHAGIVEHWQFLVVLTRVSIFNVNVKGHVLVVEHAKRCWEKIREEERQMVCAGYDSMADQGMWSMVEGSCTAQEHGDGQNRSMARIRRRHGCTTVLGWVAVVCPMTYEHGGDVTMRFIDPLGVSFHLTYSDGFLRDIRYLSEDGLPGSAQAGKRTEKRSKIFRLSAEVEGPCGSGRVGGCSAAQGDMGGPSDVAMSQSPGKKKKCTPGSPRGQTPADRKKVNPKVVPRTGDTAGARTQVPRRRRRPGMTTLTEIRKLQRSTDLCLAFRPFLRLVREVVERDIASGMGVRFQMTASKRNGPVDLQRRDVRKRRRGHDNAADRGAYTPVNLCKLQGTVARNRGMLVDGSKDELKSGAAEILVLSRMKDITQTPPKDFQDVPVIVADGVEYILLDQLVDFMKKSDDDRNVIHEALHEVTEFALQGHDLIEFVSAITEDNIISGRPLWEELLSAALERLGLASCDVERQREREEGWKKMDSGPRVCDCSRPFMSLQTLNSHRARACPAVADERTHGQEMSVIDDAGASSIGAVNLVSDESEDVGAPENVDGEGGIFEEQQPQPVESFDSSRKLAALIFSARGGVGMSQSDIDALLSLLTDPRFCTRDIAYRNSRECLTWAGSLADAAGWKELDLRCDDWPRDAHTILWHRDWRTTFLSMFHIALQKCETVSSLEVSPPGVENRPPKATEKRSREDGMSKVHLRTKKRITYKKDRMVEMIDLRASDDMHSAAQEEAEEEHDQSISEKSDGEENEATSDKGGDSETSDGHSRDTHDADDEDGRSSDDTAQDEGGDGAGKDDRSADGRGSSPSPGRTRRTREPESGGEGGAADAPSIDRQLVRHDNAVKKGKQNVLKMLLLHNDYVVTAQSDDISLM</sequence>
<feature type="region of interest" description="Disordered" evidence="8">
    <location>
        <begin position="1114"/>
        <end position="1231"/>
    </location>
</feature>
<comment type="caution">
    <text evidence="9">The sequence shown here is derived from an EMBL/GenBank/DDBJ whole genome shotgun (WGS) entry which is preliminary data.</text>
</comment>
<dbReference type="Proteomes" id="UP000265515">
    <property type="component" value="Unassembled WGS sequence"/>
</dbReference>
<dbReference type="GO" id="GO:0003677">
    <property type="term" value="F:DNA binding"/>
    <property type="evidence" value="ECO:0007669"/>
    <property type="project" value="UniProtKB-KW"/>
</dbReference>
<dbReference type="EMBL" id="BFEA01000373">
    <property type="protein sequence ID" value="GBG81414.1"/>
    <property type="molecule type" value="Genomic_DNA"/>
</dbReference>
<evidence type="ECO:0000256" key="2">
    <source>
        <dbReference type="ARBA" id="ARBA00004286"/>
    </source>
</evidence>
<comment type="similarity">
    <text evidence="3">Belongs to the histone H3 family.</text>
</comment>
<organism evidence="9 10">
    <name type="scientific">Chara braunii</name>
    <name type="common">Braun's stonewort</name>
    <dbReference type="NCBI Taxonomy" id="69332"/>
    <lineage>
        <taxon>Eukaryota</taxon>
        <taxon>Viridiplantae</taxon>
        <taxon>Streptophyta</taxon>
        <taxon>Charophyceae</taxon>
        <taxon>Charales</taxon>
        <taxon>Characeae</taxon>
        <taxon>Chara</taxon>
    </lineage>
</organism>
<evidence type="ECO:0000256" key="7">
    <source>
        <dbReference type="ARBA" id="ARBA00023269"/>
    </source>
</evidence>
<feature type="compositionally biased region" description="Basic and acidic residues" evidence="8">
    <location>
        <begin position="1072"/>
        <end position="1087"/>
    </location>
</feature>
<evidence type="ECO:0000256" key="6">
    <source>
        <dbReference type="ARBA" id="ARBA00023242"/>
    </source>
</evidence>
<feature type="compositionally biased region" description="Basic and acidic residues" evidence="8">
    <location>
        <begin position="1129"/>
        <end position="1162"/>
    </location>
</feature>
<keyword evidence="4" id="KW-0158">Chromosome</keyword>
<feature type="region of interest" description="Disordered" evidence="8">
    <location>
        <begin position="572"/>
        <end position="636"/>
    </location>
</feature>
<feature type="region of interest" description="Disordered" evidence="8">
    <location>
        <begin position="1"/>
        <end position="24"/>
    </location>
</feature>
<gene>
    <name evidence="9" type="ORF">CBR_g32090</name>
</gene>
<keyword evidence="5" id="KW-0238">DNA-binding</keyword>
<dbReference type="AlphaFoldDB" id="A0A388LGI1"/>
<evidence type="ECO:0000256" key="8">
    <source>
        <dbReference type="SAM" id="MobiDB-lite"/>
    </source>
</evidence>
<dbReference type="PROSITE" id="PS00959">
    <property type="entry name" value="HISTONE_H3_2"/>
    <property type="match status" value="1"/>
</dbReference>
<evidence type="ECO:0000313" key="9">
    <source>
        <dbReference type="EMBL" id="GBG81414.1"/>
    </source>
</evidence>
<proteinExistence type="inferred from homology"/>
<feature type="compositionally biased region" description="Basic and acidic residues" evidence="8">
    <location>
        <begin position="61"/>
        <end position="73"/>
    </location>
</feature>
<dbReference type="PANTHER" id="PTHR45810">
    <property type="entry name" value="HISTONE H3.2"/>
    <property type="match status" value="1"/>
</dbReference>
<feature type="region of interest" description="Disordered" evidence="8">
    <location>
        <begin position="43"/>
        <end position="75"/>
    </location>
</feature>
<dbReference type="STRING" id="69332.A0A388LGI1"/>
<dbReference type="GO" id="GO:0005634">
    <property type="term" value="C:nucleus"/>
    <property type="evidence" value="ECO:0007669"/>
    <property type="project" value="UniProtKB-SubCell"/>
</dbReference>
<keyword evidence="10" id="KW-1185">Reference proteome</keyword>
<dbReference type="InterPro" id="IPR000164">
    <property type="entry name" value="Histone_H3/CENP-A"/>
</dbReference>
<comment type="subcellular location">
    <subcellularLocation>
        <location evidence="2">Chromosome</location>
    </subcellularLocation>
    <subcellularLocation>
        <location evidence="1">Nucleus</location>
    </subcellularLocation>
</comment>
<dbReference type="GO" id="GO:0046982">
    <property type="term" value="F:protein heterodimerization activity"/>
    <property type="evidence" value="ECO:0007669"/>
    <property type="project" value="InterPro"/>
</dbReference>
<dbReference type="SUPFAM" id="SSF47113">
    <property type="entry name" value="Histone-fold"/>
    <property type="match status" value="1"/>
</dbReference>
<dbReference type="GO" id="GO:0000786">
    <property type="term" value="C:nucleosome"/>
    <property type="evidence" value="ECO:0007669"/>
    <property type="project" value="UniProtKB-KW"/>
</dbReference>
<feature type="compositionally biased region" description="Basic and acidic residues" evidence="8">
    <location>
        <begin position="1"/>
        <end position="16"/>
    </location>
</feature>
<accession>A0A388LGI1</accession>
<dbReference type="Gramene" id="GBG81414">
    <property type="protein sequence ID" value="GBG81414"/>
    <property type="gene ID" value="CBR_g32090"/>
</dbReference>
<reference evidence="9 10" key="1">
    <citation type="journal article" date="2018" name="Cell">
        <title>The Chara Genome: Secondary Complexity and Implications for Plant Terrestrialization.</title>
        <authorList>
            <person name="Nishiyama T."/>
            <person name="Sakayama H."/>
            <person name="Vries J.D."/>
            <person name="Buschmann H."/>
            <person name="Saint-Marcoux D."/>
            <person name="Ullrich K.K."/>
            <person name="Haas F.B."/>
            <person name="Vanderstraeten L."/>
            <person name="Becker D."/>
            <person name="Lang D."/>
            <person name="Vosolsobe S."/>
            <person name="Rombauts S."/>
            <person name="Wilhelmsson P.K.I."/>
            <person name="Janitza P."/>
            <person name="Kern R."/>
            <person name="Heyl A."/>
            <person name="Rumpler F."/>
            <person name="Villalobos L.I.A.C."/>
            <person name="Clay J.M."/>
            <person name="Skokan R."/>
            <person name="Toyoda A."/>
            <person name="Suzuki Y."/>
            <person name="Kagoshima H."/>
            <person name="Schijlen E."/>
            <person name="Tajeshwar N."/>
            <person name="Catarino B."/>
            <person name="Hetherington A.J."/>
            <person name="Saltykova A."/>
            <person name="Bonnot C."/>
            <person name="Breuninger H."/>
            <person name="Symeonidi A."/>
            <person name="Radhakrishnan G.V."/>
            <person name="Van Nieuwerburgh F."/>
            <person name="Deforce D."/>
            <person name="Chang C."/>
            <person name="Karol K.G."/>
            <person name="Hedrich R."/>
            <person name="Ulvskov P."/>
            <person name="Glockner G."/>
            <person name="Delwiche C.F."/>
            <person name="Petrasek J."/>
            <person name="Van de Peer Y."/>
            <person name="Friml J."/>
            <person name="Beilby M."/>
            <person name="Dolan L."/>
            <person name="Kohara Y."/>
            <person name="Sugano S."/>
            <person name="Fujiyama A."/>
            <person name="Delaux P.-M."/>
            <person name="Quint M."/>
            <person name="TheiBen G."/>
            <person name="Hagemann M."/>
            <person name="Harholt J."/>
            <person name="Dunand C."/>
            <person name="Zachgo S."/>
            <person name="Langdale J."/>
            <person name="Maumus F."/>
            <person name="Straeten D.V.D."/>
            <person name="Gould S.B."/>
            <person name="Rensing S.A."/>
        </authorList>
    </citation>
    <scope>NUCLEOTIDE SEQUENCE [LARGE SCALE GENOMIC DNA]</scope>
    <source>
        <strain evidence="9 10">S276</strain>
    </source>
</reference>
<evidence type="ECO:0000256" key="3">
    <source>
        <dbReference type="ARBA" id="ARBA00010343"/>
    </source>
</evidence>
<dbReference type="SMART" id="SM00428">
    <property type="entry name" value="H3"/>
    <property type="match status" value="1"/>
</dbReference>
<name>A0A388LGI1_CHABU</name>
<evidence type="ECO:0000313" key="10">
    <source>
        <dbReference type="Proteomes" id="UP000265515"/>
    </source>
</evidence>
<dbReference type="GO" id="GO:0030527">
    <property type="term" value="F:structural constituent of chromatin"/>
    <property type="evidence" value="ECO:0007669"/>
    <property type="project" value="InterPro"/>
</dbReference>
<dbReference type="Gene3D" id="1.10.20.10">
    <property type="entry name" value="Histone, subunit A"/>
    <property type="match status" value="1"/>
</dbReference>
<evidence type="ECO:0000256" key="1">
    <source>
        <dbReference type="ARBA" id="ARBA00004123"/>
    </source>
</evidence>
<dbReference type="InterPro" id="IPR009072">
    <property type="entry name" value="Histone-fold"/>
</dbReference>
<protein>
    <submittedName>
        <fullName evidence="9">Uncharacterized protein</fullName>
    </submittedName>
</protein>
<dbReference type="PANTHER" id="PTHR45810:SF17">
    <property type="entry name" value="HISTONE H3-LIKE CENTROMERIC PROTEIN A"/>
    <property type="match status" value="1"/>
</dbReference>
<evidence type="ECO:0000256" key="5">
    <source>
        <dbReference type="ARBA" id="ARBA00023125"/>
    </source>
</evidence>
<keyword evidence="6" id="KW-0539">Nucleus</keyword>